<feature type="chain" id="PRO_5015452295" evidence="1">
    <location>
        <begin position="30"/>
        <end position="70"/>
    </location>
</feature>
<keyword evidence="1" id="KW-0732">Signal</keyword>
<keyword evidence="3" id="KW-1185">Reference proteome</keyword>
<sequence>MAIKSLLLTALRSLAGHLAGRWVANVVAAVRVEMEDHLSDYCSGVAGCKQSERQCKWEEQLGISLNVSHE</sequence>
<accession>A0A2T7NNW1</accession>
<evidence type="ECO:0000256" key="1">
    <source>
        <dbReference type="SAM" id="SignalP"/>
    </source>
</evidence>
<organism evidence="2 3">
    <name type="scientific">Pomacea canaliculata</name>
    <name type="common">Golden apple snail</name>
    <dbReference type="NCBI Taxonomy" id="400727"/>
    <lineage>
        <taxon>Eukaryota</taxon>
        <taxon>Metazoa</taxon>
        <taxon>Spiralia</taxon>
        <taxon>Lophotrochozoa</taxon>
        <taxon>Mollusca</taxon>
        <taxon>Gastropoda</taxon>
        <taxon>Caenogastropoda</taxon>
        <taxon>Architaenioglossa</taxon>
        <taxon>Ampullarioidea</taxon>
        <taxon>Ampullariidae</taxon>
        <taxon>Pomacea</taxon>
    </lineage>
</organism>
<dbReference type="EMBL" id="PZQS01000010">
    <property type="protein sequence ID" value="PVD22859.1"/>
    <property type="molecule type" value="Genomic_DNA"/>
</dbReference>
<name>A0A2T7NNW1_POMCA</name>
<feature type="signal peptide" evidence="1">
    <location>
        <begin position="1"/>
        <end position="29"/>
    </location>
</feature>
<dbReference type="AlphaFoldDB" id="A0A2T7NNW1"/>
<evidence type="ECO:0000313" key="3">
    <source>
        <dbReference type="Proteomes" id="UP000245119"/>
    </source>
</evidence>
<dbReference type="Proteomes" id="UP000245119">
    <property type="component" value="Linkage Group LG10"/>
</dbReference>
<protein>
    <submittedName>
        <fullName evidence="2">Uncharacterized protein</fullName>
    </submittedName>
</protein>
<proteinExistence type="predicted"/>
<evidence type="ECO:0000313" key="2">
    <source>
        <dbReference type="EMBL" id="PVD22859.1"/>
    </source>
</evidence>
<gene>
    <name evidence="2" type="ORF">C0Q70_16118</name>
</gene>
<reference evidence="2 3" key="1">
    <citation type="submission" date="2018-04" db="EMBL/GenBank/DDBJ databases">
        <title>The genome of golden apple snail Pomacea canaliculata provides insight into stress tolerance and invasive adaptation.</title>
        <authorList>
            <person name="Liu C."/>
            <person name="Liu B."/>
            <person name="Ren Y."/>
            <person name="Zhang Y."/>
            <person name="Wang H."/>
            <person name="Li S."/>
            <person name="Jiang F."/>
            <person name="Yin L."/>
            <person name="Zhang G."/>
            <person name="Qian W."/>
            <person name="Fan W."/>
        </authorList>
    </citation>
    <scope>NUCLEOTIDE SEQUENCE [LARGE SCALE GENOMIC DNA]</scope>
    <source>
        <strain evidence="2">SZHN2017</strain>
        <tissue evidence="2">Muscle</tissue>
    </source>
</reference>
<comment type="caution">
    <text evidence="2">The sequence shown here is derived from an EMBL/GenBank/DDBJ whole genome shotgun (WGS) entry which is preliminary data.</text>
</comment>